<evidence type="ECO:0000313" key="1">
    <source>
        <dbReference type="EMBL" id="KQJ81621.2"/>
    </source>
</evidence>
<name>A0A0Q3KNZ9_BRADI</name>
<evidence type="ECO:0008006" key="4">
    <source>
        <dbReference type="Google" id="ProtNLM"/>
    </source>
</evidence>
<reference evidence="1 2" key="1">
    <citation type="journal article" date="2010" name="Nature">
        <title>Genome sequencing and analysis of the model grass Brachypodium distachyon.</title>
        <authorList>
            <consortium name="International Brachypodium Initiative"/>
        </authorList>
    </citation>
    <scope>NUCLEOTIDE SEQUENCE [LARGE SCALE GENOMIC DNA]</scope>
    <source>
        <strain evidence="1">Bd21</strain>
        <strain evidence="2">cv. Bd21</strain>
    </source>
</reference>
<dbReference type="PANTHER" id="PTHR10635">
    <property type="entry name" value="COATOMER SUBUNIT BETA"/>
    <property type="match status" value="1"/>
</dbReference>
<sequence>MEHQSPCSEFAVITSTLEGGDNITRISAMNQTVVPLTMGVSLPDAVQLHRLIASLSSILCQSHNNITINRVARNTLKAIRACIINARMMDPLAHYNALKAINNCWEDEAFGYILRDPVDLRSLTVQAQQGALKILCACLPRLPGNVNDMRCVVAFVSLLTSVHTDIVCGCADALLSLSPFVPGFACAITKAYYNCLSKTPPLQIDNVITVLDRLRQLSSAIKANSDVDNVAICVLRALVIRDHVLQQKILDLAVDILNPRNVENIVQLVRNEMDPTVTNVEYRDMLQKTIDACYIKYLMG</sequence>
<dbReference type="RefSeq" id="XP_024311698.1">
    <property type="nucleotide sequence ID" value="XM_024455930.1"/>
</dbReference>
<dbReference type="EMBL" id="CM000884">
    <property type="protein sequence ID" value="KQJ81621.2"/>
    <property type="molecule type" value="Genomic_DNA"/>
</dbReference>
<keyword evidence="3" id="KW-1185">Reference proteome</keyword>
<dbReference type="STRING" id="15368.A0A0Q3KNZ9"/>
<dbReference type="SUPFAM" id="SSF48371">
    <property type="entry name" value="ARM repeat"/>
    <property type="match status" value="1"/>
</dbReference>
<dbReference type="Proteomes" id="UP000008810">
    <property type="component" value="Chromosome 5"/>
</dbReference>
<dbReference type="GO" id="GO:0006886">
    <property type="term" value="P:intracellular protein transport"/>
    <property type="evidence" value="ECO:0007669"/>
    <property type="project" value="InterPro"/>
</dbReference>
<dbReference type="EnsemblPlants" id="KQJ81621">
    <property type="protein sequence ID" value="KQJ81621"/>
    <property type="gene ID" value="BRADI_5g01832v3"/>
</dbReference>
<dbReference type="GO" id="GO:0005737">
    <property type="term" value="C:cytoplasm"/>
    <property type="evidence" value="ECO:0007669"/>
    <property type="project" value="InterPro"/>
</dbReference>
<dbReference type="AlphaFoldDB" id="A0A0Q3KNZ9"/>
<evidence type="ECO:0000313" key="3">
    <source>
        <dbReference type="Proteomes" id="UP000008810"/>
    </source>
</evidence>
<reference evidence="2" key="3">
    <citation type="submission" date="2018-08" db="UniProtKB">
        <authorList>
            <consortium name="EnsemblPlants"/>
        </authorList>
    </citation>
    <scope>IDENTIFICATION</scope>
    <source>
        <strain evidence="2">cv. Bd21</strain>
    </source>
</reference>
<gene>
    <name evidence="2" type="primary">LOC112269338</name>
    <name evidence="1" type="ORF">BRADI_5g01832v3</name>
</gene>
<dbReference type="InterPro" id="IPR016024">
    <property type="entry name" value="ARM-type_fold"/>
</dbReference>
<protein>
    <recommendedName>
        <fullName evidence="4">Clathrin/coatomer adaptor adaptin-like N-terminal domain-containing protein</fullName>
    </recommendedName>
</protein>
<proteinExistence type="predicted"/>
<dbReference type="InterPro" id="IPR016460">
    <property type="entry name" value="COPB1"/>
</dbReference>
<evidence type="ECO:0000313" key="2">
    <source>
        <dbReference type="EnsemblPlants" id="KQJ81621"/>
    </source>
</evidence>
<dbReference type="OrthoDB" id="668263at2759"/>
<dbReference type="Gramene" id="KQJ81621">
    <property type="protein sequence ID" value="KQJ81621"/>
    <property type="gene ID" value="BRADI_5g01832v3"/>
</dbReference>
<reference evidence="1" key="2">
    <citation type="submission" date="2017-06" db="EMBL/GenBank/DDBJ databases">
        <title>WGS assembly of Brachypodium distachyon.</title>
        <authorList>
            <consortium name="The International Brachypodium Initiative"/>
            <person name="Lucas S."/>
            <person name="Harmon-Smith M."/>
            <person name="Lail K."/>
            <person name="Tice H."/>
            <person name="Grimwood J."/>
            <person name="Bruce D."/>
            <person name="Barry K."/>
            <person name="Shu S."/>
            <person name="Lindquist E."/>
            <person name="Wang M."/>
            <person name="Pitluck S."/>
            <person name="Vogel J.P."/>
            <person name="Garvin D.F."/>
            <person name="Mockler T.C."/>
            <person name="Schmutz J."/>
            <person name="Rokhsar D."/>
            <person name="Bevan M.W."/>
        </authorList>
    </citation>
    <scope>NUCLEOTIDE SEQUENCE</scope>
    <source>
        <strain evidence="1">Bd21</strain>
    </source>
</reference>
<accession>A0A0Q3KNZ9</accession>
<organism evidence="1">
    <name type="scientific">Brachypodium distachyon</name>
    <name type="common">Purple false brome</name>
    <name type="synonym">Trachynia distachya</name>
    <dbReference type="NCBI Taxonomy" id="15368"/>
    <lineage>
        <taxon>Eukaryota</taxon>
        <taxon>Viridiplantae</taxon>
        <taxon>Streptophyta</taxon>
        <taxon>Embryophyta</taxon>
        <taxon>Tracheophyta</taxon>
        <taxon>Spermatophyta</taxon>
        <taxon>Magnoliopsida</taxon>
        <taxon>Liliopsida</taxon>
        <taxon>Poales</taxon>
        <taxon>Poaceae</taxon>
        <taxon>BOP clade</taxon>
        <taxon>Pooideae</taxon>
        <taxon>Stipodae</taxon>
        <taxon>Brachypodieae</taxon>
        <taxon>Brachypodium</taxon>
    </lineage>
</organism>
<dbReference type="GeneID" id="112269338"/>
<dbReference type="PANTHER" id="PTHR10635:SF3">
    <property type="entry name" value="COATOMER SUBUNIT BETA-1"/>
    <property type="match status" value="1"/>
</dbReference>